<comment type="subcellular location">
    <subcellularLocation>
        <location evidence="1">Cell membrane</location>
        <topology evidence="1">Multi-pass membrane protein</topology>
    </subcellularLocation>
</comment>
<dbReference type="OrthoDB" id="8609648at2"/>
<feature type="transmembrane region" description="Helical" evidence="6">
    <location>
        <begin position="45"/>
        <end position="64"/>
    </location>
</feature>
<keyword evidence="7" id="KW-0813">Transport</keyword>
<dbReference type="PANTHER" id="PTHR30250">
    <property type="entry name" value="PST FAMILY PREDICTED COLANIC ACID TRANSPORTER"/>
    <property type="match status" value="1"/>
</dbReference>
<feature type="transmembrane region" description="Helical" evidence="6">
    <location>
        <begin position="262"/>
        <end position="280"/>
    </location>
</feature>
<feature type="transmembrane region" description="Helical" evidence="6">
    <location>
        <begin position="351"/>
        <end position="373"/>
    </location>
</feature>
<evidence type="ECO:0000256" key="5">
    <source>
        <dbReference type="ARBA" id="ARBA00023136"/>
    </source>
</evidence>
<accession>A0A5R8M4Q8</accession>
<feature type="transmembrane region" description="Helical" evidence="6">
    <location>
        <begin position="6"/>
        <end position="24"/>
    </location>
</feature>
<name>A0A5R8M4Q8_9FLAO</name>
<dbReference type="InterPro" id="IPR050833">
    <property type="entry name" value="Poly_Biosynth_Transport"/>
</dbReference>
<evidence type="ECO:0000256" key="1">
    <source>
        <dbReference type="ARBA" id="ARBA00004651"/>
    </source>
</evidence>
<gene>
    <name evidence="7" type="ORF">FEK29_09920</name>
</gene>
<reference evidence="7 8" key="1">
    <citation type="journal article" date="2017" name="Int. J. Syst. Evol. Microbiol.">
        <title>Maripseudobacter aurantiacus gen. nov., sp. nov., a novel member of the family Flavobacteriaceae isolated from a sedimentation basin.</title>
        <authorList>
            <person name="Chen C."/>
            <person name="Su Y."/>
            <person name="Tao T."/>
            <person name="Fu G."/>
            <person name="Zhang C."/>
            <person name="Sun C."/>
            <person name="Zhang X."/>
            <person name="Wu M."/>
        </authorList>
    </citation>
    <scope>NUCLEOTIDE SEQUENCE [LARGE SCALE GENOMIC DNA]</scope>
    <source>
        <strain evidence="8">CDA4</strain>
    </source>
</reference>
<evidence type="ECO:0000313" key="8">
    <source>
        <dbReference type="Proteomes" id="UP000308382"/>
    </source>
</evidence>
<feature type="transmembrane region" description="Helical" evidence="6">
    <location>
        <begin position="76"/>
        <end position="98"/>
    </location>
</feature>
<protein>
    <submittedName>
        <fullName evidence="7">Sugar transporter</fullName>
    </submittedName>
</protein>
<dbReference type="Proteomes" id="UP000308382">
    <property type="component" value="Unassembled WGS sequence"/>
</dbReference>
<feature type="transmembrane region" description="Helical" evidence="6">
    <location>
        <begin position="324"/>
        <end position="345"/>
    </location>
</feature>
<evidence type="ECO:0000256" key="2">
    <source>
        <dbReference type="ARBA" id="ARBA00022475"/>
    </source>
</evidence>
<dbReference type="RefSeq" id="WP_138258282.1">
    <property type="nucleotide sequence ID" value="NZ_VBUK01000005.1"/>
</dbReference>
<sequence length="461" mass="53040">MTFLNLAELGIGTAIGFALYKPLFNNNHREVNQIINFVGNLYKKIGLLILLAGVLLSFFFPFIFEDTGINLALIYYAFFSFLASSLIGYFFNYHIFLVQADQKDYIVAKYSQTITICKILLQSAVVFFLDNFWMWITLEWITGVVFAFLIRKVINKRYPWLKLEDSLFQKPQEFERRSLLLTKVKQISVHKLGGFLNSGTDNILIFYFINAQSVAFFGNYELVVLNIGILIEKLFGGSKASIGNLVAENNEKSIHQVLWEMMALRFFIGGFSVSCILLLINPFIGLWLGQEYILDSLVVALFCSIFFLRQIVNPIEAFKQAYGLYSDTWAPITEGILNIVVSIIFALKFGLAGILLGTNVSILLIVAIWRPIYVYHSGFKKPFSQYLKGFIKLLVMTGLALYANKYLLEYLFKMNSINYLNFFWYALKIIVGTGIFYFGTFYLTSSYFRDVIKRLQNQFFN</sequence>
<keyword evidence="3 6" id="KW-0812">Transmembrane</keyword>
<dbReference type="EMBL" id="VBUK01000005">
    <property type="protein sequence ID" value="TLF44554.1"/>
    <property type="molecule type" value="Genomic_DNA"/>
</dbReference>
<dbReference type="GO" id="GO:0005886">
    <property type="term" value="C:plasma membrane"/>
    <property type="evidence" value="ECO:0007669"/>
    <property type="project" value="UniProtKB-SubCell"/>
</dbReference>
<feature type="transmembrane region" description="Helical" evidence="6">
    <location>
        <begin position="423"/>
        <end position="444"/>
    </location>
</feature>
<organism evidence="7 8">
    <name type="scientific">Maribacter aurantiacus</name>
    <dbReference type="NCBI Taxonomy" id="1882343"/>
    <lineage>
        <taxon>Bacteria</taxon>
        <taxon>Pseudomonadati</taxon>
        <taxon>Bacteroidota</taxon>
        <taxon>Flavobacteriia</taxon>
        <taxon>Flavobacteriales</taxon>
        <taxon>Flavobacteriaceae</taxon>
        <taxon>Maribacter</taxon>
    </lineage>
</organism>
<dbReference type="PANTHER" id="PTHR30250:SF26">
    <property type="entry name" value="PSMA PROTEIN"/>
    <property type="match status" value="1"/>
</dbReference>
<feature type="transmembrane region" description="Helical" evidence="6">
    <location>
        <begin position="110"/>
        <end position="129"/>
    </location>
</feature>
<keyword evidence="7" id="KW-0762">Sugar transport</keyword>
<proteinExistence type="predicted"/>
<evidence type="ECO:0000313" key="7">
    <source>
        <dbReference type="EMBL" id="TLF44554.1"/>
    </source>
</evidence>
<evidence type="ECO:0000256" key="4">
    <source>
        <dbReference type="ARBA" id="ARBA00022989"/>
    </source>
</evidence>
<keyword evidence="2" id="KW-1003">Cell membrane</keyword>
<comment type="caution">
    <text evidence="7">The sequence shown here is derived from an EMBL/GenBank/DDBJ whole genome shotgun (WGS) entry which is preliminary data.</text>
</comment>
<feature type="transmembrane region" description="Helical" evidence="6">
    <location>
        <begin position="292"/>
        <end position="312"/>
    </location>
</feature>
<keyword evidence="8" id="KW-1185">Reference proteome</keyword>
<keyword evidence="5 6" id="KW-0472">Membrane</keyword>
<evidence type="ECO:0000256" key="6">
    <source>
        <dbReference type="SAM" id="Phobius"/>
    </source>
</evidence>
<feature type="transmembrane region" description="Helical" evidence="6">
    <location>
        <begin position="385"/>
        <end position="403"/>
    </location>
</feature>
<feature type="transmembrane region" description="Helical" evidence="6">
    <location>
        <begin position="135"/>
        <end position="154"/>
    </location>
</feature>
<dbReference type="AlphaFoldDB" id="A0A5R8M4Q8"/>
<keyword evidence="4 6" id="KW-1133">Transmembrane helix</keyword>
<evidence type="ECO:0000256" key="3">
    <source>
        <dbReference type="ARBA" id="ARBA00022692"/>
    </source>
</evidence>